<dbReference type="GO" id="GO:0004222">
    <property type="term" value="F:metalloendopeptidase activity"/>
    <property type="evidence" value="ECO:0007669"/>
    <property type="project" value="InterPro"/>
</dbReference>
<comment type="cofactor">
    <cofactor evidence="9">
        <name>Zn(2+)</name>
        <dbReference type="ChEBI" id="CHEBI:29105"/>
    </cofactor>
    <text evidence="9">Binds 1 zinc ion.</text>
</comment>
<comment type="function">
    <text evidence="9">Single strand-specific metallo-endoribonuclease involved in late-stage 70S ribosome quality control and in maturation of the 3' terminus of the 16S rRNA.</text>
</comment>
<proteinExistence type="inferred from homology"/>
<reference evidence="10 11" key="1">
    <citation type="submission" date="2015-07" db="EMBL/GenBank/DDBJ databases">
        <title>Genome sequence of Leptolinea tardivitalis DSM 16556.</title>
        <authorList>
            <person name="Hemp J."/>
            <person name="Ward L.M."/>
            <person name="Pace L.A."/>
            <person name="Fischer W.W."/>
        </authorList>
    </citation>
    <scope>NUCLEOTIDE SEQUENCE [LARGE SCALE GENOMIC DNA]</scope>
    <source>
        <strain evidence="10 11">YMTK-2</strain>
    </source>
</reference>
<keyword evidence="3 9" id="KW-0698">rRNA processing</keyword>
<organism evidence="10 11">
    <name type="scientific">Leptolinea tardivitalis</name>
    <dbReference type="NCBI Taxonomy" id="229920"/>
    <lineage>
        <taxon>Bacteria</taxon>
        <taxon>Bacillati</taxon>
        <taxon>Chloroflexota</taxon>
        <taxon>Anaerolineae</taxon>
        <taxon>Anaerolineales</taxon>
        <taxon>Anaerolineaceae</taxon>
        <taxon>Leptolinea</taxon>
    </lineage>
</organism>
<evidence type="ECO:0000256" key="6">
    <source>
        <dbReference type="ARBA" id="ARBA00022759"/>
    </source>
</evidence>
<evidence type="ECO:0000256" key="9">
    <source>
        <dbReference type="HAMAP-Rule" id="MF_00009"/>
    </source>
</evidence>
<comment type="subcellular location">
    <subcellularLocation>
        <location evidence="9">Cytoplasm</location>
    </subcellularLocation>
</comment>
<feature type="binding site" evidence="9">
    <location>
        <position position="107"/>
    </location>
    <ligand>
        <name>Zn(2+)</name>
        <dbReference type="ChEBI" id="CHEBI:29105"/>
        <note>catalytic</note>
    </ligand>
</feature>
<name>A0A0P6Y018_9CHLR</name>
<accession>A0A0P6Y018</accession>
<comment type="similarity">
    <text evidence="1 9">Belongs to the endoribonuclease YbeY family.</text>
</comment>
<keyword evidence="9" id="KW-0963">Cytoplasm</keyword>
<dbReference type="PATRIC" id="fig|229920.5.peg.3014"/>
<feature type="binding site" evidence="9">
    <location>
        <position position="97"/>
    </location>
    <ligand>
        <name>Zn(2+)</name>
        <dbReference type="ChEBI" id="CHEBI:29105"/>
        <note>catalytic</note>
    </ligand>
</feature>
<dbReference type="PROSITE" id="PS01306">
    <property type="entry name" value="UPF0054"/>
    <property type="match status" value="1"/>
</dbReference>
<keyword evidence="6 9" id="KW-0255">Endonuclease</keyword>
<dbReference type="AlphaFoldDB" id="A0A0P6Y018"/>
<evidence type="ECO:0000256" key="4">
    <source>
        <dbReference type="ARBA" id="ARBA00022722"/>
    </source>
</evidence>
<evidence type="ECO:0000256" key="7">
    <source>
        <dbReference type="ARBA" id="ARBA00022801"/>
    </source>
</evidence>
<dbReference type="SUPFAM" id="SSF55486">
    <property type="entry name" value="Metalloproteases ('zincins'), catalytic domain"/>
    <property type="match status" value="1"/>
</dbReference>
<keyword evidence="7 9" id="KW-0378">Hydrolase</keyword>
<dbReference type="HAMAP" id="MF_00009">
    <property type="entry name" value="Endoribonucl_YbeY"/>
    <property type="match status" value="1"/>
</dbReference>
<keyword evidence="4 9" id="KW-0540">Nuclease</keyword>
<dbReference type="NCBIfam" id="TIGR00043">
    <property type="entry name" value="rRNA maturation RNase YbeY"/>
    <property type="match status" value="1"/>
</dbReference>
<dbReference type="PANTHER" id="PTHR46986">
    <property type="entry name" value="ENDORIBONUCLEASE YBEY, CHLOROPLASTIC"/>
    <property type="match status" value="1"/>
</dbReference>
<dbReference type="InterPro" id="IPR020549">
    <property type="entry name" value="YbeY_CS"/>
</dbReference>
<dbReference type="EMBL" id="LGCK01000002">
    <property type="protein sequence ID" value="KPL74791.1"/>
    <property type="molecule type" value="Genomic_DNA"/>
</dbReference>
<comment type="caution">
    <text evidence="10">The sequence shown here is derived from an EMBL/GenBank/DDBJ whole genome shotgun (WGS) entry which is preliminary data.</text>
</comment>
<keyword evidence="5 9" id="KW-0479">Metal-binding</keyword>
<dbReference type="InterPro" id="IPR002036">
    <property type="entry name" value="YbeY"/>
</dbReference>
<evidence type="ECO:0000256" key="3">
    <source>
        <dbReference type="ARBA" id="ARBA00022552"/>
    </source>
</evidence>
<dbReference type="STRING" id="229920.ADM99_00995"/>
<dbReference type="GO" id="GO:0008270">
    <property type="term" value="F:zinc ion binding"/>
    <property type="evidence" value="ECO:0007669"/>
    <property type="project" value="UniProtKB-UniRule"/>
</dbReference>
<dbReference type="Proteomes" id="UP000050430">
    <property type="component" value="Unassembled WGS sequence"/>
</dbReference>
<gene>
    <name evidence="9" type="primary">ybeY</name>
    <name evidence="10" type="ORF">ADM99_00995</name>
</gene>
<dbReference type="Pfam" id="PF02130">
    <property type="entry name" value="YbeY"/>
    <property type="match status" value="1"/>
</dbReference>
<keyword evidence="8 9" id="KW-0862">Zinc</keyword>
<feature type="binding site" evidence="9">
    <location>
        <position position="101"/>
    </location>
    <ligand>
        <name>Zn(2+)</name>
        <dbReference type="ChEBI" id="CHEBI:29105"/>
        <note>catalytic</note>
    </ligand>
</feature>
<dbReference type="PANTHER" id="PTHR46986:SF1">
    <property type="entry name" value="ENDORIBONUCLEASE YBEY, CHLOROPLASTIC"/>
    <property type="match status" value="1"/>
</dbReference>
<keyword evidence="2 9" id="KW-0690">Ribosome biogenesis</keyword>
<dbReference type="Gene3D" id="3.40.390.30">
    <property type="entry name" value="Metalloproteases ('zincins'), catalytic domain"/>
    <property type="match status" value="1"/>
</dbReference>
<dbReference type="GO" id="GO:0006364">
    <property type="term" value="P:rRNA processing"/>
    <property type="evidence" value="ECO:0007669"/>
    <property type="project" value="UniProtKB-UniRule"/>
</dbReference>
<evidence type="ECO:0000256" key="2">
    <source>
        <dbReference type="ARBA" id="ARBA00022517"/>
    </source>
</evidence>
<sequence length="138" mass="15304">MTLSCIRHIAKSSLSTTQTDGDVSIIFTNNTEIHNLNRDFRDVDAPTDVLSFPSDEVDPDSGVRYLGDIVISVEKAATQAKIAGKPLFDEISMLIVHGCLHLAGFDHSSDEQRDEMKKLQESILANLGIKNYSWPEEI</sequence>
<dbReference type="InterPro" id="IPR023091">
    <property type="entry name" value="MetalPrtase_cat_dom_sf_prd"/>
</dbReference>
<protein>
    <recommendedName>
        <fullName evidence="9">Endoribonuclease YbeY</fullName>
        <ecNumber evidence="9">3.1.-.-</ecNumber>
    </recommendedName>
</protein>
<evidence type="ECO:0000256" key="1">
    <source>
        <dbReference type="ARBA" id="ARBA00010875"/>
    </source>
</evidence>
<evidence type="ECO:0000313" key="11">
    <source>
        <dbReference type="Proteomes" id="UP000050430"/>
    </source>
</evidence>
<dbReference type="GO" id="GO:0004521">
    <property type="term" value="F:RNA endonuclease activity"/>
    <property type="evidence" value="ECO:0007669"/>
    <property type="project" value="UniProtKB-UniRule"/>
</dbReference>
<keyword evidence="11" id="KW-1185">Reference proteome</keyword>
<dbReference type="EC" id="3.1.-.-" evidence="9"/>
<dbReference type="GO" id="GO:0005737">
    <property type="term" value="C:cytoplasm"/>
    <property type="evidence" value="ECO:0007669"/>
    <property type="project" value="UniProtKB-SubCell"/>
</dbReference>
<evidence type="ECO:0000313" key="10">
    <source>
        <dbReference type="EMBL" id="KPL74791.1"/>
    </source>
</evidence>
<evidence type="ECO:0000256" key="5">
    <source>
        <dbReference type="ARBA" id="ARBA00022723"/>
    </source>
</evidence>
<evidence type="ECO:0000256" key="8">
    <source>
        <dbReference type="ARBA" id="ARBA00022833"/>
    </source>
</evidence>